<dbReference type="PANTHER" id="PTHR10948:SF23">
    <property type="entry name" value="TRANSPOSASE INSI FOR INSERTION SEQUENCE ELEMENT IS30A-RELATED"/>
    <property type="match status" value="1"/>
</dbReference>
<proteinExistence type="inferred from homology"/>
<dbReference type="PROSITE" id="PS01043">
    <property type="entry name" value="TRANSPOSASE_IS30"/>
    <property type="match status" value="1"/>
</dbReference>
<accession>A0ABY1M9G3</accession>
<dbReference type="NCBIfam" id="NF033563">
    <property type="entry name" value="transpos_IS30"/>
    <property type="match status" value="1"/>
</dbReference>
<comment type="similarity">
    <text evidence="2">Belongs to the transposase IS30 family.</text>
</comment>
<dbReference type="InterPro" id="IPR012337">
    <property type="entry name" value="RNaseH-like_sf"/>
</dbReference>
<comment type="function">
    <text evidence="1">Required for the transposition of the insertion element.</text>
</comment>
<evidence type="ECO:0000313" key="4">
    <source>
        <dbReference type="EMBL" id="SMG29792.1"/>
    </source>
</evidence>
<dbReference type="SUPFAM" id="SSF53098">
    <property type="entry name" value="Ribonuclease H-like"/>
    <property type="match status" value="1"/>
</dbReference>
<dbReference type="PROSITE" id="PS50994">
    <property type="entry name" value="INTEGRASE"/>
    <property type="match status" value="1"/>
</dbReference>
<evidence type="ECO:0000259" key="3">
    <source>
        <dbReference type="PROSITE" id="PS50994"/>
    </source>
</evidence>
<dbReference type="InterPro" id="IPR036397">
    <property type="entry name" value="RNaseH_sf"/>
</dbReference>
<dbReference type="InterPro" id="IPR001584">
    <property type="entry name" value="Integrase_cat-core"/>
</dbReference>
<dbReference type="InterPro" id="IPR051917">
    <property type="entry name" value="Transposase-Integrase"/>
</dbReference>
<comment type="caution">
    <text evidence="4">The sequence shown here is derived from an EMBL/GenBank/DDBJ whole genome shotgun (WGS) entry which is preliminary data.</text>
</comment>
<dbReference type="Gene3D" id="3.30.420.10">
    <property type="entry name" value="Ribonuclease H-like superfamily/Ribonuclease H"/>
    <property type="match status" value="1"/>
</dbReference>
<protein>
    <recommendedName>
        <fullName evidence="3">Integrase catalytic domain-containing protein</fullName>
    </recommendedName>
</protein>
<dbReference type="InterPro" id="IPR053392">
    <property type="entry name" value="Transposase_IS30-like"/>
</dbReference>
<evidence type="ECO:0000313" key="5">
    <source>
        <dbReference type="Proteomes" id="UP000193566"/>
    </source>
</evidence>
<name>A0ABY1M9G3_RHORH</name>
<dbReference type="Proteomes" id="UP000193566">
    <property type="component" value="Unassembled WGS sequence"/>
</dbReference>
<evidence type="ECO:0000256" key="1">
    <source>
        <dbReference type="ARBA" id="ARBA00002190"/>
    </source>
</evidence>
<dbReference type="RefSeq" id="WP_143533357.1">
    <property type="nucleotide sequence ID" value="NZ_FXAV01000004.1"/>
</dbReference>
<organism evidence="4 5">
    <name type="scientific">Rhodococcus rhodochrous J3</name>
    <dbReference type="NCBI Taxonomy" id="903528"/>
    <lineage>
        <taxon>Bacteria</taxon>
        <taxon>Bacillati</taxon>
        <taxon>Actinomycetota</taxon>
        <taxon>Actinomycetes</taxon>
        <taxon>Mycobacteriales</taxon>
        <taxon>Nocardiaceae</taxon>
        <taxon>Rhodococcus</taxon>
    </lineage>
</organism>
<feature type="non-terminal residue" evidence="4">
    <location>
        <position position="1"/>
    </location>
</feature>
<dbReference type="EMBL" id="FXAV01000004">
    <property type="protein sequence ID" value="SMG29792.1"/>
    <property type="molecule type" value="Genomic_DNA"/>
</dbReference>
<dbReference type="InterPro" id="IPR001598">
    <property type="entry name" value="Transposase_IS30_CS"/>
</dbReference>
<keyword evidence="5" id="KW-1185">Reference proteome</keyword>
<sequence length="92" mass="10501">TWDQGAEMARHKQFSMATDMAVYFCDPASPWQRGSNENTNGLLRQYFPKGTDLSVYGPEDLEHVAQELNGRPRKTLGWDTPAERLRDLITTN</sequence>
<evidence type="ECO:0000256" key="2">
    <source>
        <dbReference type="ARBA" id="ARBA00006363"/>
    </source>
</evidence>
<dbReference type="PANTHER" id="PTHR10948">
    <property type="entry name" value="TRANSPOSASE"/>
    <property type="match status" value="1"/>
</dbReference>
<gene>
    <name evidence="4" type="ORF">SAMN02745947_01894</name>
</gene>
<reference evidence="4 5" key="1">
    <citation type="submission" date="2017-04" db="EMBL/GenBank/DDBJ databases">
        <authorList>
            <person name="Varghese N."/>
            <person name="Submissions S."/>
        </authorList>
    </citation>
    <scope>NUCLEOTIDE SEQUENCE [LARGE SCALE GENOMIC DNA]</scope>
    <source>
        <strain evidence="4 5">J3</strain>
    </source>
</reference>
<feature type="domain" description="Integrase catalytic" evidence="3">
    <location>
        <begin position="1"/>
        <end position="89"/>
    </location>
</feature>